<evidence type="ECO:0000313" key="3">
    <source>
        <dbReference type="EMBL" id="GBN60633.1"/>
    </source>
</evidence>
<accession>A0A4Y2QC52</accession>
<sequence length="142" mass="15686">MQKVNEIFGFSSPKELTTLDKKSLREKAITLANLYRDDLDMDELSVEIESFKHAVISSDNLAGNESKKNNYLSTTVEYPVQKVSPTGGPGLPSGATPDYGRQKTVPIASENSLEKFCRSRIKLASLGYDRDALTTIISEHTD</sequence>
<organism evidence="3 4">
    <name type="scientific">Araneus ventricosus</name>
    <name type="common">Orbweaver spider</name>
    <name type="synonym">Epeira ventricosa</name>
    <dbReference type="NCBI Taxonomy" id="182803"/>
    <lineage>
        <taxon>Eukaryota</taxon>
        <taxon>Metazoa</taxon>
        <taxon>Ecdysozoa</taxon>
        <taxon>Arthropoda</taxon>
        <taxon>Chelicerata</taxon>
        <taxon>Arachnida</taxon>
        <taxon>Araneae</taxon>
        <taxon>Araneomorphae</taxon>
        <taxon>Entelegynae</taxon>
        <taxon>Araneoidea</taxon>
        <taxon>Araneidae</taxon>
        <taxon>Araneus</taxon>
    </lineage>
</organism>
<reference evidence="3 4" key="1">
    <citation type="journal article" date="2019" name="Sci. Rep.">
        <title>Orb-weaving spider Araneus ventricosus genome elucidates the spidroin gene catalogue.</title>
        <authorList>
            <person name="Kono N."/>
            <person name="Nakamura H."/>
            <person name="Ohtoshi R."/>
            <person name="Moran D.A.P."/>
            <person name="Shinohara A."/>
            <person name="Yoshida Y."/>
            <person name="Fujiwara M."/>
            <person name="Mori M."/>
            <person name="Tomita M."/>
            <person name="Arakawa K."/>
        </authorList>
    </citation>
    <scope>NUCLEOTIDE SEQUENCE [LARGE SCALE GENOMIC DNA]</scope>
</reference>
<dbReference type="AlphaFoldDB" id="A0A4Y2QC52"/>
<dbReference type="EMBL" id="BGPR01013434">
    <property type="protein sequence ID" value="GBN60633.1"/>
    <property type="molecule type" value="Genomic_DNA"/>
</dbReference>
<comment type="caution">
    <text evidence="3">The sequence shown here is derived from an EMBL/GenBank/DDBJ whole genome shotgun (WGS) entry which is preliminary data.</text>
</comment>
<dbReference type="Proteomes" id="UP000499080">
    <property type="component" value="Unassembled WGS sequence"/>
</dbReference>
<name>A0A4Y2QC52_ARAVE</name>
<evidence type="ECO:0000256" key="1">
    <source>
        <dbReference type="SAM" id="MobiDB-lite"/>
    </source>
</evidence>
<proteinExistence type="predicted"/>
<dbReference type="EMBL" id="BGPR01013431">
    <property type="protein sequence ID" value="GBN60613.1"/>
    <property type="molecule type" value="Genomic_DNA"/>
</dbReference>
<evidence type="ECO:0000313" key="4">
    <source>
        <dbReference type="Proteomes" id="UP000499080"/>
    </source>
</evidence>
<protein>
    <submittedName>
        <fullName evidence="3">Uncharacterized protein</fullName>
    </submittedName>
</protein>
<gene>
    <name evidence="3" type="ORF">AVEN_49784_1</name>
    <name evidence="2" type="ORF">AVEN_75117_1</name>
</gene>
<keyword evidence="4" id="KW-1185">Reference proteome</keyword>
<feature type="region of interest" description="Disordered" evidence="1">
    <location>
        <begin position="81"/>
        <end position="102"/>
    </location>
</feature>
<evidence type="ECO:0000313" key="2">
    <source>
        <dbReference type="EMBL" id="GBN60613.1"/>
    </source>
</evidence>